<dbReference type="NCBIfam" id="TIGR01796">
    <property type="entry name" value="CM_mono_aroH"/>
    <property type="match status" value="1"/>
</dbReference>
<name>A0AAU8HWS6_9FIRM</name>
<dbReference type="AlphaFoldDB" id="A0AAU8HWS6"/>
<feature type="binding site" evidence="2">
    <location>
        <position position="5"/>
    </location>
    <ligand>
        <name>prephenate</name>
        <dbReference type="ChEBI" id="CHEBI:29934"/>
    </ligand>
</feature>
<dbReference type="GO" id="GO:0008652">
    <property type="term" value="P:amino acid biosynthetic process"/>
    <property type="evidence" value="ECO:0007669"/>
    <property type="project" value="UniProtKB-UniRule"/>
</dbReference>
<accession>A0AAU8HWS6</accession>
<protein>
    <recommendedName>
        <fullName evidence="1 3">chorismate mutase</fullName>
        <ecNumber evidence="1 3">5.4.99.5</ecNumber>
    </recommendedName>
</protein>
<dbReference type="PANTHER" id="PTHR21164">
    <property type="entry name" value="CHORISMATE MUTASE"/>
    <property type="match status" value="1"/>
</dbReference>
<dbReference type="GO" id="GO:0046417">
    <property type="term" value="P:chorismate metabolic process"/>
    <property type="evidence" value="ECO:0007669"/>
    <property type="project" value="TreeGrafter"/>
</dbReference>
<evidence type="ECO:0000256" key="1">
    <source>
        <dbReference type="NCBIfam" id="TIGR01796"/>
    </source>
</evidence>
<reference evidence="4" key="1">
    <citation type="journal article" date="2018" name="Antonie Van Leeuwenhoek">
        <title>Proteinivorax hydrogeniformans sp. nov., an anaerobic, haloalkaliphilic bacterium fermenting proteinaceous compounds with high hydrogen production.</title>
        <authorList>
            <person name="Boltyanskaya Y."/>
            <person name="Detkova E."/>
            <person name="Pimenov N."/>
            <person name="Kevbrin V."/>
        </authorList>
    </citation>
    <scope>NUCLEOTIDE SEQUENCE</scope>
    <source>
        <strain evidence="4">Z-710</strain>
    </source>
</reference>
<keyword evidence="2 3" id="KW-0028">Amino-acid biosynthesis</keyword>
<dbReference type="GO" id="GO:0004106">
    <property type="term" value="F:chorismate mutase activity"/>
    <property type="evidence" value="ECO:0007669"/>
    <property type="project" value="UniProtKB-UniRule"/>
</dbReference>
<gene>
    <name evidence="4" type="primary">aroH</name>
    <name evidence="4" type="ORF">PRVXH_001169</name>
</gene>
<feature type="binding site" evidence="2">
    <location>
        <position position="87"/>
    </location>
    <ligand>
        <name>prephenate</name>
        <dbReference type="ChEBI" id="CHEBI:29934"/>
    </ligand>
</feature>
<sequence length="123" mass="13726">MQAIRGAITISLNSETEIKEATFQLINAIMQNNKLQESNLVSVMFSLTDDIDASNPAKHFREMGMTNTPLFCVQEAKIAGGLKKCIRVIIHINTIKKDIVHVYLRDAKKLRPDITGGENVNKT</sequence>
<feature type="binding site" evidence="2">
    <location>
        <position position="103"/>
    </location>
    <ligand>
        <name>prephenate</name>
        <dbReference type="ChEBI" id="CHEBI:29934"/>
    </ligand>
</feature>
<keyword evidence="3 4" id="KW-0413">Isomerase</keyword>
<dbReference type="PANTHER" id="PTHR21164:SF0">
    <property type="entry name" value="CHORISMATE MUTASE AROH"/>
    <property type="match status" value="1"/>
</dbReference>
<proteinExistence type="predicted"/>
<keyword evidence="2 3" id="KW-0057">Aromatic amino acid biosynthesis</keyword>
<dbReference type="InterPro" id="IPR008243">
    <property type="entry name" value="Chorismate_mutase_AroH"/>
</dbReference>
<dbReference type="RefSeq" id="WP_353894372.1">
    <property type="nucleotide sequence ID" value="NZ_CP159485.1"/>
</dbReference>
<evidence type="ECO:0000256" key="2">
    <source>
        <dbReference type="PIRSR" id="PIRSR005965-1"/>
    </source>
</evidence>
<dbReference type="PROSITE" id="PS51167">
    <property type="entry name" value="CHORISMATE_MUT_1"/>
    <property type="match status" value="1"/>
</dbReference>
<comment type="catalytic activity">
    <reaction evidence="3">
        <text>chorismate = prephenate</text>
        <dbReference type="Rhea" id="RHEA:13897"/>
        <dbReference type="ChEBI" id="CHEBI:29748"/>
        <dbReference type="ChEBI" id="CHEBI:29934"/>
        <dbReference type="EC" id="5.4.99.5"/>
    </reaction>
</comment>
<dbReference type="PIRSF" id="PIRSF005965">
    <property type="entry name" value="Chor_mut_AroH"/>
    <property type="match status" value="1"/>
</dbReference>
<evidence type="ECO:0000256" key="3">
    <source>
        <dbReference type="PROSITE-ProRule" id="PRU00514"/>
    </source>
</evidence>
<organism evidence="4">
    <name type="scientific">Proteinivorax hydrogeniformans</name>
    <dbReference type="NCBI Taxonomy" id="1826727"/>
    <lineage>
        <taxon>Bacteria</taxon>
        <taxon>Bacillati</taxon>
        <taxon>Bacillota</taxon>
        <taxon>Clostridia</taxon>
        <taxon>Eubacteriales</taxon>
        <taxon>Proteinivoracaceae</taxon>
        <taxon>Proteinivorax</taxon>
    </lineage>
</organism>
<dbReference type="Gene3D" id="3.30.1330.40">
    <property type="entry name" value="RutC-like"/>
    <property type="match status" value="1"/>
</dbReference>
<dbReference type="CDD" id="cd02185">
    <property type="entry name" value="AroH"/>
    <property type="match status" value="1"/>
</dbReference>
<evidence type="ECO:0000313" key="4">
    <source>
        <dbReference type="EMBL" id="XCI29825.1"/>
    </source>
</evidence>
<dbReference type="EC" id="5.4.99.5" evidence="1 3"/>
<dbReference type="InterPro" id="IPR035959">
    <property type="entry name" value="RutC-like_sf"/>
</dbReference>
<reference evidence="4" key="2">
    <citation type="submission" date="2024-06" db="EMBL/GenBank/DDBJ databases">
        <authorList>
            <person name="Petrova K.O."/>
            <person name="Toshchakov S.V."/>
            <person name="Boltjanskaja Y.V."/>
            <person name="Kevbrin V.V."/>
        </authorList>
    </citation>
    <scope>NUCLEOTIDE SEQUENCE</scope>
    <source>
        <strain evidence="4">Z-710</strain>
    </source>
</reference>
<dbReference type="GO" id="GO:0009073">
    <property type="term" value="P:aromatic amino acid family biosynthetic process"/>
    <property type="evidence" value="ECO:0007669"/>
    <property type="project" value="UniProtKB-UniRule"/>
</dbReference>
<dbReference type="SUPFAM" id="SSF55298">
    <property type="entry name" value="YjgF-like"/>
    <property type="match status" value="1"/>
</dbReference>
<dbReference type="EMBL" id="CP159485">
    <property type="protein sequence ID" value="XCI29825.1"/>
    <property type="molecule type" value="Genomic_DNA"/>
</dbReference>
<dbReference type="Pfam" id="PF07736">
    <property type="entry name" value="CM_1"/>
    <property type="match status" value="1"/>
</dbReference>